<keyword evidence="2" id="KW-1185">Reference proteome</keyword>
<organism evidence="1 2">
    <name type="scientific">Paenibacillus terreus</name>
    <dbReference type="NCBI Taxonomy" id="1387834"/>
    <lineage>
        <taxon>Bacteria</taxon>
        <taxon>Bacillati</taxon>
        <taxon>Bacillota</taxon>
        <taxon>Bacilli</taxon>
        <taxon>Bacillales</taxon>
        <taxon>Paenibacillaceae</taxon>
        <taxon>Paenibacillus</taxon>
    </lineage>
</organism>
<name>A0ABV5BB34_9BACL</name>
<protein>
    <submittedName>
        <fullName evidence="1">Aspartate/glutamate racemase family protein</fullName>
    </submittedName>
</protein>
<dbReference type="InterPro" id="IPR015942">
    <property type="entry name" value="Asp/Glu/hydantoin_racemase"/>
</dbReference>
<dbReference type="Proteomes" id="UP001580407">
    <property type="component" value="Unassembled WGS sequence"/>
</dbReference>
<dbReference type="RefSeq" id="WP_375526656.1">
    <property type="nucleotide sequence ID" value="NZ_JBHILM010000021.1"/>
</dbReference>
<dbReference type="EMBL" id="JBHILM010000021">
    <property type="protein sequence ID" value="MFB5682912.1"/>
    <property type="molecule type" value="Genomic_DNA"/>
</dbReference>
<accession>A0ABV5BB34</accession>
<dbReference type="InterPro" id="IPR001920">
    <property type="entry name" value="Asp/Glu_race"/>
</dbReference>
<evidence type="ECO:0000313" key="2">
    <source>
        <dbReference type="Proteomes" id="UP001580407"/>
    </source>
</evidence>
<proteinExistence type="predicted"/>
<reference evidence="1 2" key="1">
    <citation type="submission" date="2024-09" db="EMBL/GenBank/DDBJ databases">
        <authorList>
            <person name="Ruan L."/>
        </authorList>
    </citation>
    <scope>NUCLEOTIDE SEQUENCE [LARGE SCALE GENOMIC DNA]</scope>
    <source>
        <strain evidence="1 2">D33</strain>
    </source>
</reference>
<sequence length="235" mass="26442">MNILQDIKKAGAVMKRLACLHAHYSNVEYIEQALAPFELELVHYTDPGLIRRMSSDPCFSQVEALEHATSQLEWMMDCGADVVLVTCTQYAALLEESRQEWRVPVITIDEPFFDVLCSSEQPQIVLFTNPATVEGTMRRLHAFAEAAGKAPQVEAQVIRESFELVMEGKKEAYLERVSGYMKELIQTGERRMIFAAQLSMTEATEAVERECRCEIGNPLKALVPSLTAALGLERR</sequence>
<dbReference type="Gene3D" id="3.40.50.1860">
    <property type="match status" value="2"/>
</dbReference>
<comment type="caution">
    <text evidence="1">The sequence shown here is derived from an EMBL/GenBank/DDBJ whole genome shotgun (WGS) entry which is preliminary data.</text>
</comment>
<gene>
    <name evidence="1" type="ORF">ACE3NQ_18510</name>
</gene>
<dbReference type="Pfam" id="PF01177">
    <property type="entry name" value="Asp_Glu_race"/>
    <property type="match status" value="1"/>
</dbReference>
<evidence type="ECO:0000313" key="1">
    <source>
        <dbReference type="EMBL" id="MFB5682912.1"/>
    </source>
</evidence>